<evidence type="ECO:0000259" key="17">
    <source>
        <dbReference type="PROSITE" id="PS50158"/>
    </source>
</evidence>
<feature type="region of interest" description="Disordered" evidence="16">
    <location>
        <begin position="428"/>
        <end position="451"/>
    </location>
</feature>
<feature type="compositionally biased region" description="Basic and acidic residues" evidence="16">
    <location>
        <begin position="139"/>
        <end position="150"/>
    </location>
</feature>
<evidence type="ECO:0000259" key="18">
    <source>
        <dbReference type="PROSITE" id="PS50878"/>
    </source>
</evidence>
<dbReference type="InterPro" id="IPR001584">
    <property type="entry name" value="Integrase_cat-core"/>
</dbReference>
<feature type="compositionally biased region" description="Polar residues" evidence="16">
    <location>
        <begin position="151"/>
        <end position="161"/>
    </location>
</feature>
<dbReference type="InterPro" id="IPR041373">
    <property type="entry name" value="RT_RNaseH"/>
</dbReference>
<dbReference type="InterPro" id="IPR041588">
    <property type="entry name" value="Integrase_H2C2"/>
</dbReference>
<dbReference type="CDD" id="cd09274">
    <property type="entry name" value="RNase_HI_RT_Ty3"/>
    <property type="match status" value="1"/>
</dbReference>
<keyword evidence="4" id="KW-0285">Flavoprotein</keyword>
<keyword evidence="8" id="KW-0548">Nucleotidyltransferase</keyword>
<dbReference type="Pfam" id="PF03732">
    <property type="entry name" value="Retrotrans_gag"/>
    <property type="match status" value="1"/>
</dbReference>
<dbReference type="FunFam" id="1.10.150.570:FF:000001">
    <property type="entry name" value="tRNA uridine 5-carboxymethylaminomethyl modification enzyme MnmG"/>
    <property type="match status" value="1"/>
</dbReference>
<dbReference type="PROSITE" id="PS50158">
    <property type="entry name" value="ZF_CCHC"/>
    <property type="match status" value="1"/>
</dbReference>
<feature type="compositionally biased region" description="Basic and acidic residues" evidence="16">
    <location>
        <begin position="235"/>
        <end position="250"/>
    </location>
</feature>
<dbReference type="FunFam" id="3.50.50.60:FF:000094">
    <property type="entry name" value="tRNA uridine 5-carboxymethylaminomethyl modification enzyme MnmG"/>
    <property type="match status" value="1"/>
</dbReference>
<evidence type="ECO:0000259" key="19">
    <source>
        <dbReference type="PROSITE" id="PS50994"/>
    </source>
</evidence>
<evidence type="ECO:0000256" key="16">
    <source>
        <dbReference type="SAM" id="MobiDB-lite"/>
    </source>
</evidence>
<accession>A0A8T2AZ41</accession>
<proteinExistence type="inferred from homology"/>
<keyword evidence="3" id="KW-0963">Cytoplasm</keyword>
<evidence type="ECO:0000256" key="7">
    <source>
        <dbReference type="ARBA" id="ARBA00022694"/>
    </source>
</evidence>
<keyword evidence="21" id="KW-1185">Reference proteome</keyword>
<dbReference type="CDD" id="cd01647">
    <property type="entry name" value="RT_LTR"/>
    <property type="match status" value="1"/>
</dbReference>
<dbReference type="InterPro" id="IPR049312">
    <property type="entry name" value="GIDA_C_N"/>
</dbReference>
<dbReference type="Pfam" id="PF17917">
    <property type="entry name" value="RT_RNaseH"/>
    <property type="match status" value="1"/>
</dbReference>
<dbReference type="FunFam" id="1.10.10.1800:FF:000001">
    <property type="entry name" value="tRNA uridine 5-carboxymethylaminomethyl modification enzyme MnmG"/>
    <property type="match status" value="1"/>
</dbReference>
<dbReference type="FunFam" id="3.30.70.270:FF:000020">
    <property type="entry name" value="Transposon Tf2-6 polyprotein-like Protein"/>
    <property type="match status" value="1"/>
</dbReference>
<feature type="region of interest" description="Disordered" evidence="16">
    <location>
        <begin position="184"/>
        <end position="250"/>
    </location>
</feature>
<evidence type="ECO:0000256" key="15">
    <source>
        <dbReference type="PROSITE-ProRule" id="PRU00047"/>
    </source>
</evidence>
<dbReference type="CDD" id="cd00303">
    <property type="entry name" value="retropepsin_like"/>
    <property type="match status" value="1"/>
</dbReference>
<dbReference type="InterPro" id="IPR026904">
    <property type="entry name" value="MnmG_C"/>
</dbReference>
<evidence type="ECO:0000256" key="3">
    <source>
        <dbReference type="ARBA" id="ARBA00022490"/>
    </source>
</evidence>
<dbReference type="SMART" id="SM01228">
    <property type="entry name" value="GIDA_assoc_3"/>
    <property type="match status" value="1"/>
</dbReference>
<feature type="region of interest" description="Disordered" evidence="16">
    <location>
        <begin position="139"/>
        <end position="161"/>
    </location>
</feature>
<dbReference type="PANTHER" id="PTHR35046">
    <property type="entry name" value="ZINC KNUCKLE (CCHC-TYPE) FAMILY PROTEIN"/>
    <property type="match status" value="1"/>
</dbReference>
<evidence type="ECO:0000313" key="21">
    <source>
        <dbReference type="Proteomes" id="UP000694240"/>
    </source>
</evidence>
<reference evidence="20 21" key="1">
    <citation type="submission" date="2020-12" db="EMBL/GenBank/DDBJ databases">
        <title>Concerted genomic and epigenomic changes stabilize Arabidopsis allopolyploids.</title>
        <authorList>
            <person name="Chen Z."/>
        </authorList>
    </citation>
    <scope>NUCLEOTIDE SEQUENCE [LARGE SCALE GENOMIC DNA]</scope>
    <source>
        <strain evidence="20">Allo738</strain>
        <tissue evidence="20">Leaf</tissue>
    </source>
</reference>
<dbReference type="InterPro" id="IPR040131">
    <property type="entry name" value="MnmG_N"/>
</dbReference>
<dbReference type="InterPro" id="IPR001878">
    <property type="entry name" value="Znf_CCHC"/>
</dbReference>
<evidence type="ECO:0000256" key="13">
    <source>
        <dbReference type="ARBA" id="ARBA00022918"/>
    </source>
</evidence>
<keyword evidence="11" id="KW-0378">Hydrolase</keyword>
<dbReference type="PANTHER" id="PTHR35046:SF9">
    <property type="entry name" value="RNA-DIRECTED DNA POLYMERASE"/>
    <property type="match status" value="1"/>
</dbReference>
<feature type="domain" description="Reverse transcriptase" evidence="18">
    <location>
        <begin position="807"/>
        <end position="986"/>
    </location>
</feature>
<evidence type="ECO:0000256" key="6">
    <source>
        <dbReference type="ARBA" id="ARBA00022679"/>
    </source>
</evidence>
<keyword evidence="5" id="KW-0645">Protease</keyword>
<dbReference type="InterPro" id="IPR056924">
    <property type="entry name" value="SH3_Tf2-1"/>
</dbReference>
<dbReference type="FunFam" id="3.50.50.60:FF:000119">
    <property type="entry name" value="tRNA uridine 5-carboxymethylaminomethyl modification enzyme MnmG"/>
    <property type="match status" value="1"/>
</dbReference>
<evidence type="ECO:0000256" key="11">
    <source>
        <dbReference type="ARBA" id="ARBA00022801"/>
    </source>
</evidence>
<keyword evidence="9" id="KW-0540">Nuclease</keyword>
<dbReference type="GO" id="GO:0006508">
    <property type="term" value="P:proteolysis"/>
    <property type="evidence" value="ECO:0007669"/>
    <property type="project" value="UniProtKB-KW"/>
</dbReference>
<evidence type="ECO:0000256" key="9">
    <source>
        <dbReference type="ARBA" id="ARBA00022722"/>
    </source>
</evidence>
<feature type="region of interest" description="Disordered" evidence="16">
    <location>
        <begin position="88"/>
        <end position="109"/>
    </location>
</feature>
<keyword evidence="13" id="KW-0695">RNA-directed DNA polymerase</keyword>
<dbReference type="InterPro" id="IPR020595">
    <property type="entry name" value="MnmG-rel_CS"/>
</dbReference>
<dbReference type="GO" id="GO:0070899">
    <property type="term" value="P:mitochondrial tRNA wobble uridine modification"/>
    <property type="evidence" value="ECO:0007669"/>
    <property type="project" value="UniProtKB-ARBA"/>
</dbReference>
<dbReference type="SMART" id="SM00343">
    <property type="entry name" value="ZnF_C2HC"/>
    <property type="match status" value="1"/>
</dbReference>
<dbReference type="GO" id="GO:0003964">
    <property type="term" value="F:RNA-directed DNA polymerase activity"/>
    <property type="evidence" value="ECO:0007669"/>
    <property type="project" value="UniProtKB-KW"/>
</dbReference>
<dbReference type="Proteomes" id="UP000694240">
    <property type="component" value="Chromosome 8"/>
</dbReference>
<evidence type="ECO:0000256" key="5">
    <source>
        <dbReference type="ARBA" id="ARBA00022670"/>
    </source>
</evidence>
<dbReference type="InterPro" id="IPR004416">
    <property type="entry name" value="MnmG"/>
</dbReference>
<dbReference type="GO" id="GO:0003676">
    <property type="term" value="F:nucleic acid binding"/>
    <property type="evidence" value="ECO:0007669"/>
    <property type="project" value="InterPro"/>
</dbReference>
<dbReference type="InterPro" id="IPR000477">
    <property type="entry name" value="RT_dom"/>
</dbReference>
<feature type="domain" description="Integrase catalytic" evidence="19">
    <location>
        <begin position="1323"/>
        <end position="1482"/>
    </location>
</feature>
<dbReference type="Pfam" id="PF21680">
    <property type="entry name" value="GIDA_C_1st"/>
    <property type="match status" value="1"/>
</dbReference>
<feature type="compositionally biased region" description="Polar residues" evidence="16">
    <location>
        <begin position="1733"/>
        <end position="1751"/>
    </location>
</feature>
<dbReference type="GO" id="GO:0005739">
    <property type="term" value="C:mitochondrion"/>
    <property type="evidence" value="ECO:0007669"/>
    <property type="project" value="GOC"/>
</dbReference>
<comment type="caution">
    <text evidence="20">The sequence shown here is derived from an EMBL/GenBank/DDBJ whole genome shotgun (WGS) entry which is preliminary data.</text>
</comment>
<feature type="compositionally biased region" description="Polar residues" evidence="16">
    <location>
        <begin position="88"/>
        <end position="106"/>
    </location>
</feature>
<dbReference type="GO" id="GO:0004519">
    <property type="term" value="F:endonuclease activity"/>
    <property type="evidence" value="ECO:0007669"/>
    <property type="project" value="UniProtKB-KW"/>
</dbReference>
<evidence type="ECO:0000256" key="1">
    <source>
        <dbReference type="ARBA" id="ARBA00001974"/>
    </source>
</evidence>
<dbReference type="FunFam" id="1.10.340.70:FF:000001">
    <property type="entry name" value="Retrovirus-related Pol polyprotein from transposon gypsy-like Protein"/>
    <property type="match status" value="1"/>
</dbReference>
<keyword evidence="15" id="KW-0862">Zinc</keyword>
<keyword evidence="12" id="KW-0274">FAD</keyword>
<feature type="region of interest" description="Disordered" evidence="16">
    <location>
        <begin position="1733"/>
        <end position="1754"/>
    </location>
</feature>
<evidence type="ECO:0000256" key="12">
    <source>
        <dbReference type="ARBA" id="ARBA00022827"/>
    </source>
</evidence>
<dbReference type="Pfam" id="PF00078">
    <property type="entry name" value="RVT_1"/>
    <property type="match status" value="1"/>
</dbReference>
<dbReference type="Pfam" id="PF24626">
    <property type="entry name" value="SH3_Tf2-1"/>
    <property type="match status" value="1"/>
</dbReference>
<evidence type="ECO:0000256" key="14">
    <source>
        <dbReference type="ARBA" id="ARBA00023027"/>
    </source>
</evidence>
<dbReference type="Pfam" id="PF17921">
    <property type="entry name" value="Integrase_H2C2"/>
    <property type="match status" value="1"/>
</dbReference>
<feature type="domain" description="CCHC-type" evidence="17">
    <location>
        <begin position="489"/>
        <end position="504"/>
    </location>
</feature>
<dbReference type="FunFam" id="3.10.10.10:FF:000007">
    <property type="entry name" value="Retrovirus-related Pol polyprotein from transposon 17.6-like Protein"/>
    <property type="match status" value="1"/>
</dbReference>
<name>A0A8T2AZ41_9BRAS</name>
<gene>
    <name evidence="20" type="ORF">ISN45_Aa03g031950</name>
</gene>
<dbReference type="InterPro" id="IPR005162">
    <property type="entry name" value="Retrotrans_gag_dom"/>
</dbReference>
<evidence type="ECO:0000256" key="10">
    <source>
        <dbReference type="ARBA" id="ARBA00022759"/>
    </source>
</evidence>
<evidence type="ECO:0000256" key="2">
    <source>
        <dbReference type="ARBA" id="ARBA00007653"/>
    </source>
</evidence>
<keyword evidence="15" id="KW-0479">Metal-binding</keyword>
<feature type="region of interest" description="Disordered" evidence="16">
    <location>
        <begin position="1603"/>
        <end position="1649"/>
    </location>
</feature>
<dbReference type="PROSITE" id="PS50878">
    <property type="entry name" value="RT_POL"/>
    <property type="match status" value="1"/>
</dbReference>
<comment type="similarity">
    <text evidence="2">Belongs to the MnmG family.</text>
</comment>
<dbReference type="PROSITE" id="PS50994">
    <property type="entry name" value="INTEGRASE"/>
    <property type="match status" value="1"/>
</dbReference>
<keyword evidence="7" id="KW-0819">tRNA processing</keyword>
<evidence type="ECO:0000256" key="4">
    <source>
        <dbReference type="ARBA" id="ARBA00022630"/>
    </source>
</evidence>
<organism evidence="20 21">
    <name type="scientific">Arabidopsis thaliana x Arabidopsis arenosa</name>
    <dbReference type="NCBI Taxonomy" id="1240361"/>
    <lineage>
        <taxon>Eukaryota</taxon>
        <taxon>Viridiplantae</taxon>
        <taxon>Streptophyta</taxon>
        <taxon>Embryophyta</taxon>
        <taxon>Tracheophyta</taxon>
        <taxon>Spermatophyta</taxon>
        <taxon>Magnoliopsida</taxon>
        <taxon>eudicotyledons</taxon>
        <taxon>Gunneridae</taxon>
        <taxon>Pentapetalae</taxon>
        <taxon>rosids</taxon>
        <taxon>malvids</taxon>
        <taxon>Brassicales</taxon>
        <taxon>Brassicaceae</taxon>
        <taxon>Camelineae</taxon>
        <taxon>Arabidopsis</taxon>
    </lineage>
</organism>
<dbReference type="GO" id="GO:0008233">
    <property type="term" value="F:peptidase activity"/>
    <property type="evidence" value="ECO:0007669"/>
    <property type="project" value="UniProtKB-KW"/>
</dbReference>
<evidence type="ECO:0000313" key="20">
    <source>
        <dbReference type="EMBL" id="KAG7579026.1"/>
    </source>
</evidence>
<dbReference type="GO" id="GO:0008270">
    <property type="term" value="F:zinc ion binding"/>
    <property type="evidence" value="ECO:0007669"/>
    <property type="project" value="UniProtKB-KW"/>
</dbReference>
<dbReference type="Pfam" id="PF13932">
    <property type="entry name" value="SAM_GIDA_C"/>
    <property type="match status" value="1"/>
</dbReference>
<dbReference type="Pfam" id="PF01134">
    <property type="entry name" value="GIDA"/>
    <property type="match status" value="1"/>
</dbReference>
<dbReference type="NCBIfam" id="TIGR00136">
    <property type="entry name" value="mnmG_gidA"/>
    <property type="match status" value="1"/>
</dbReference>
<keyword evidence="6" id="KW-0808">Transferase</keyword>
<sequence length="2582" mass="294372">MTRSKARRLKEGFNKAVETLLSTMELGEMSRNTQVSTTFQESSIAPDLDLTEDFARLSLKEAAPTETHCKSISLAGVGAKNIKISTKNTSELQDTSKTSNGSNKLQVEQEDKLEGNHVETLEDLHQLELKGLQEEETIKEIKLDGPDPDKTTSASSKLISSQNQDAILQMLTAMREEMRGIGDRVGRLEHPPPPQPRAGERNVQARRNIREEDEEIQDVEDDDIPPDPLLRQHQRREDPLRMNQARRVEPRETYKDLKLTPPTFAGKSDPEVYMDWERRLEPIFECYSYGERRKVAVAAAQLTDNALAWWDRNVAERRRQRFGPVATWSDMKYLLRLRYVPEQYHRDLQKRFRKLSQGTRSVDEYFEEFEKLMNSLELEESEEALMAQFIDGLQERIQRKVERAQYSGLHELLHLAAQVEQQIKRKTSFTSRHKTSQTWASSSPKPVDKGKNVEIDSRFKKNNAETFKTNRPEQGKFPNNNSRTRDITCFKCQGRGHYARDCPNQRTMIITNSGEYESQDELDDETIERSDDIEYPDSGETLVIRRVLSAFVNPEEKVQRENIFHTRCTVRNKVCNLIIDSGSCTNVASKYMVDRLGLEKTRHPRPYRLRWLNDQTELKISEQVSIPFSVGKYQDEVTCDVVLMQAGHLLLGRPWQYDRASQHDGRTNHYSLTHNGRKYNLAPLSPSEVHELQVRMNNEVEVGKPTLYISSGAICKTISAQGTVLLMMFKECLSSGISELEISPTVQPLLNKYKDLFPEEIPPGLPPIRGIEHQIDLVPGSALPNKPAYRMNPEESKELERQVRDLMDKGYIRESLSPCAVPVLLVPKKDGTWRMCVDCRAINNITIKYRHPIPRLDDMLDELSGSTIFSKVDLKSGYHQVRMREGDEWKTAFKTKQGLYEWLVMPFGLTNAPSTFMRLMNQVLRSYISKFVVVYFDDILIYSKNLNDHLEHLELVLKTLRKEGLYANLKKCMFCTNRLIFLGFVVSEQGLQVDEEKIRAIQEWPTPTTIGHVRSFHGLASFYRRFVKDFSTVAAPLTAVIKKNAPFSWGAAQDTAFNTLKDRLTHAPVLALPDFEEMFEVECDASGLGIGAVLHQRKRPVAFFSEKLSGATLNYPTYDKELYALVRALETWQHYLLSKEFIIHTDHETLKHLRGQTSLKRRHAKWLEFIETFPYVIKYKKGKENVVADALSRRYALISTMEARVMGFEHIKYLYKDDPDFKEAYEACGKGAYGSYYLHDGFLFRDKRLCVPQGSLRELLLREAHGGGLMGHFGVDKTLAVVVDHFFWPHLKKDVEKHCSRCVICHRAKSRLHPHGLYLPLPIPNAPWVDISMDFVLGLPKIRHKDSVFVVVDRFSKMAHFIPCDKTNDATQIADLFFKEVVRLHGIPRTIVSDRDSKFLGHFWRTLWRKLGTKLLFSTTCHPQTDGQTEVVNRTLSTLLRVTLGRNLKTWLDYLPFIEFAYNHATHSATKMSPFEVVYGFNPLTPLDLSPIPQAEQINLDGLNKGEFVKKLHEKVRDNILKKTEEYKKRADKGRKKLVFEPGEWVWLHMRPERFPNQRSSKLSPRGDGPFKVLEKINDNAYRLELPSEFNMSHSFNVADLSPFDSDDPVLRTKPSEEGGNDEVIDLSCESNQDKPNIPEVKDGPMTRSKARRLKEGFNKAVETLLSTMELGEMSRNTQVSTTFQESSSAPDLDLTEDFARLSLKEAAPTETHCKSISLEGVGAKNIKISTKNTSELQDTSKTSNGSNKLQVEQEDKLEGNHVETLEDLHQLELKGLQEEETIKEIKLDGPDPDKTTSASSKLISSQNQAYHKRLLQKKIRKKRLIWCLLTFRNNHKPRRSAPLPRPLTSHNLLLEMRAAAAATATVSLRHFRSFPSIVPSLLFSSSSLPLHSPRLCVFLRRNFRPRQLFLNRPIAASFSSSSSGATSDSTYDVIVVGAGHAGCEAALASARLGASTLLLTLNLDRIAWQPCNPAVGGPAKSQLVHEVDALGGDIGKVADRCYLQKRILNVSRGPAVRSLRAQTDKREYAMEMKKIVDSTENLCIREAMVRDIIVGKNDNVEGVATFFGMNFYAPSVILTTGTFMSGKIWVGKKSMPAGRAGESASQGLTENLQKLGFETDRLKTGTPARVDRRTIDFSNLEAQHGDEEVSWFSFDPDFHIEREQMCCYLTRTTKITHQLIRDNLHETPTYGGWVEAKGPRYCPSIEDKIVRFKDKESHQIFLEPEGRDVPEIYVQGFSTGLPENLQLPLLRSLPGLENCSMLRPAYAVEYDYLPAHQCSRSLMTKKIEGLFFSGQINGTTGYEEAAAQGIISGINAARHADGKKHVVLERESSYIGTLIDDLVTKDLREPYRMLTSRSEHRLLLRFDNADSRLTPLGRELGLIDDRRWKLYQEKQARISEEKKRLKTVKISVAVGDLASEVSSVSSQPVKESATLESLLKKPHIHYKLLEKHGFGNETLSRMEKDCVEIDIKYEGFIVRQQNQLQQMAHQQHRRLPDDLDYYSMTTLSHEGREKLSKVRPETIGQASRVGGVSPADITALLITLESNRRRTQDVKRGKILEHALAESNPQWVEDREHMVNE</sequence>
<keyword evidence="14" id="KW-0520">NAD</keyword>
<comment type="cofactor">
    <cofactor evidence="1">
        <name>FAD</name>
        <dbReference type="ChEBI" id="CHEBI:57692"/>
    </cofactor>
</comment>
<protein>
    <submittedName>
        <fullName evidence="20">Integrase catalytic core</fullName>
    </submittedName>
</protein>
<keyword evidence="10" id="KW-0255">Endonuclease</keyword>
<feature type="compositionally biased region" description="Acidic residues" evidence="16">
    <location>
        <begin position="211"/>
        <end position="225"/>
    </location>
</feature>
<dbReference type="Pfam" id="PF00098">
    <property type="entry name" value="zf-CCHC"/>
    <property type="match status" value="1"/>
</dbReference>
<dbReference type="EMBL" id="JAEFBK010000008">
    <property type="protein sequence ID" value="KAG7579026.1"/>
    <property type="molecule type" value="Genomic_DNA"/>
</dbReference>
<dbReference type="InterPro" id="IPR047001">
    <property type="entry name" value="MnmG_C_subdom"/>
</dbReference>
<keyword evidence="15" id="KW-0863">Zinc-finger</keyword>
<dbReference type="HAMAP" id="MF_00129">
    <property type="entry name" value="MnmG_GidA"/>
    <property type="match status" value="1"/>
</dbReference>
<evidence type="ECO:0000256" key="8">
    <source>
        <dbReference type="ARBA" id="ARBA00022695"/>
    </source>
</evidence>
<dbReference type="PROSITE" id="PS01280">
    <property type="entry name" value="GIDA_1"/>
    <property type="match status" value="1"/>
</dbReference>
<dbReference type="GO" id="GO:0015074">
    <property type="term" value="P:DNA integration"/>
    <property type="evidence" value="ECO:0007669"/>
    <property type="project" value="InterPro"/>
</dbReference>